<dbReference type="InterPro" id="IPR000720">
    <property type="entry name" value="PHM/PAL"/>
</dbReference>
<keyword evidence="27" id="KW-1185">Reference proteome</keyword>
<evidence type="ECO:0000256" key="19">
    <source>
        <dbReference type="PIRSR" id="PIRSR600720-2"/>
    </source>
</evidence>
<keyword evidence="23" id="KW-0472">Membrane</keyword>
<accession>A0AA36FWX1</accession>
<dbReference type="InterPro" id="IPR036939">
    <property type="entry name" value="Cu2_ascorb_mOase_N_sf"/>
</dbReference>
<gene>
    <name evidence="26" type="ORF">MSPICULIGERA_LOCUS6410</name>
</gene>
<dbReference type="Pfam" id="PF03712">
    <property type="entry name" value="Cu2_monoox_C"/>
    <property type="match status" value="1"/>
</dbReference>
<dbReference type="PROSITE" id="PS00085">
    <property type="entry name" value="CU2_MONOOXYGENASE_2"/>
    <property type="match status" value="1"/>
</dbReference>
<evidence type="ECO:0000256" key="13">
    <source>
        <dbReference type="ARBA" id="ARBA00023033"/>
    </source>
</evidence>
<protein>
    <recommendedName>
        <fullName evidence="28">Peptidylglycine monooxygenase</fullName>
    </recommendedName>
</protein>
<feature type="binding site" evidence="19">
    <location>
        <position position="38"/>
    </location>
    <ligand>
        <name>Cu(2+)</name>
        <dbReference type="ChEBI" id="CHEBI:29036"/>
        <label>1</label>
        <note>catalytic</note>
    </ligand>
</feature>
<evidence type="ECO:0000256" key="22">
    <source>
        <dbReference type="SAM" id="MobiDB-lite"/>
    </source>
</evidence>
<feature type="binding site" evidence="19">
    <location>
        <position position="173"/>
    </location>
    <ligand>
        <name>Cu(2+)</name>
        <dbReference type="ChEBI" id="CHEBI:29036"/>
        <label>1</label>
        <note>catalytic</note>
    </ligand>
</feature>
<evidence type="ECO:0000256" key="5">
    <source>
        <dbReference type="ARBA" id="ARBA00010263"/>
    </source>
</evidence>
<dbReference type="SUPFAM" id="SSF49742">
    <property type="entry name" value="PHM/PNGase F"/>
    <property type="match status" value="2"/>
</dbReference>
<feature type="domain" description="Copper type II ascorbate-dependent monooxygenase N-terminal" evidence="24">
    <location>
        <begin position="17"/>
        <end position="107"/>
    </location>
</feature>
<comment type="caution">
    <text evidence="26">The sequence shown here is derived from an EMBL/GenBank/DDBJ whole genome shotgun (WGS) entry which is preliminary data.</text>
</comment>
<keyword evidence="11" id="KW-0560">Oxidoreductase</keyword>
<evidence type="ECO:0000256" key="3">
    <source>
        <dbReference type="ARBA" id="ARBA00004613"/>
    </source>
</evidence>
<dbReference type="Pfam" id="PF01082">
    <property type="entry name" value="Cu2_monooxygen"/>
    <property type="match status" value="1"/>
</dbReference>
<dbReference type="GO" id="GO:0006518">
    <property type="term" value="P:peptide metabolic process"/>
    <property type="evidence" value="ECO:0007669"/>
    <property type="project" value="InterPro"/>
</dbReference>
<organism evidence="26 27">
    <name type="scientific">Mesorhabditis spiculigera</name>
    <dbReference type="NCBI Taxonomy" id="96644"/>
    <lineage>
        <taxon>Eukaryota</taxon>
        <taxon>Metazoa</taxon>
        <taxon>Ecdysozoa</taxon>
        <taxon>Nematoda</taxon>
        <taxon>Chromadorea</taxon>
        <taxon>Rhabditida</taxon>
        <taxon>Rhabditina</taxon>
        <taxon>Rhabditomorpha</taxon>
        <taxon>Rhabditoidea</taxon>
        <taxon>Rhabditidae</taxon>
        <taxon>Mesorhabditinae</taxon>
        <taxon>Mesorhabditis</taxon>
    </lineage>
</organism>
<evidence type="ECO:0000256" key="15">
    <source>
        <dbReference type="ARBA" id="ARBA00023180"/>
    </source>
</evidence>
<dbReference type="InterPro" id="IPR008977">
    <property type="entry name" value="PHM/PNGase_F_dom_sf"/>
</dbReference>
<feature type="binding site" evidence="19">
    <location>
        <position position="103"/>
    </location>
    <ligand>
        <name>Cu(2+)</name>
        <dbReference type="ChEBI" id="CHEBI:29036"/>
        <label>1</label>
        <note>catalytic</note>
    </ligand>
</feature>
<dbReference type="SUPFAM" id="SSF101898">
    <property type="entry name" value="NHL repeat"/>
    <property type="match status" value="1"/>
</dbReference>
<comment type="subcellular location">
    <subcellularLocation>
        <location evidence="3">Secreted</location>
    </subcellularLocation>
</comment>
<dbReference type="GO" id="GO:0004598">
    <property type="term" value="F:peptidylamidoglycolate lyase activity"/>
    <property type="evidence" value="ECO:0007669"/>
    <property type="project" value="UniProtKB-EC"/>
</dbReference>
<comment type="similarity">
    <text evidence="4">In the C-terminal section; belongs to the peptidyl-alpha-hydroxyglycine alpha-amidating lyase family.</text>
</comment>
<evidence type="ECO:0000256" key="16">
    <source>
        <dbReference type="ARBA" id="ARBA00023239"/>
    </source>
</evidence>
<dbReference type="PROSITE" id="PS51125">
    <property type="entry name" value="NHL"/>
    <property type="match status" value="1"/>
</dbReference>
<dbReference type="AlphaFoldDB" id="A0AA36FWX1"/>
<dbReference type="InterPro" id="IPR024548">
    <property type="entry name" value="Cu2_monoox_C"/>
</dbReference>
<dbReference type="GO" id="GO:0005507">
    <property type="term" value="F:copper ion binding"/>
    <property type="evidence" value="ECO:0007669"/>
    <property type="project" value="InterPro"/>
</dbReference>
<evidence type="ECO:0000256" key="1">
    <source>
        <dbReference type="ARBA" id="ARBA00000686"/>
    </source>
</evidence>
<dbReference type="InterPro" id="IPR014784">
    <property type="entry name" value="Cu2_ascorb_mOase-like_C"/>
</dbReference>
<dbReference type="FunFam" id="2.120.10.30:FF:000083">
    <property type="entry name" value="Peptidyl-glycine alpha-amidating monooxygenase B"/>
    <property type="match status" value="1"/>
</dbReference>
<keyword evidence="13" id="KW-0503">Monooxygenase</keyword>
<dbReference type="Proteomes" id="UP001177023">
    <property type="component" value="Unassembled WGS sequence"/>
</dbReference>
<keyword evidence="17" id="KW-0511">Multifunctional enzyme</keyword>
<evidence type="ECO:0000256" key="10">
    <source>
        <dbReference type="ARBA" id="ARBA00022833"/>
    </source>
</evidence>
<dbReference type="Gene3D" id="2.60.120.310">
    <property type="entry name" value="Copper type II, ascorbate-dependent monooxygenase, N-terminal domain"/>
    <property type="match status" value="1"/>
</dbReference>
<evidence type="ECO:0000256" key="8">
    <source>
        <dbReference type="ARBA" id="ARBA00022729"/>
    </source>
</evidence>
<keyword evidence="23" id="KW-0812">Transmembrane</keyword>
<sequence length="704" mass="78084">MIGYSPTKTDDYVAVQMPADPGYIVGFEPLAHADRVHHMLLYGCEEAYSEQQFWKGMATCGNGASHILYAWARNAPNLNLPPGVAFDIGHESSTIKTLVLQVHYAQPFEGNVLDYSGVTLHLSDETPRYLSAVMLFVAGYPIPPKMPQFQSNMSCPYEGETELHPFAFRTHTHAMGKLVSGFFKHGNEWTKIGKRNPQWPQLFEKIDHPLTIRKGDVMAATCRFDSSKMNETTPMGHMGTQEMCNFYMMFYWDAAKANPFPYGAVCGGNQVANIFNEYPKDGYELLPARPELEHTAHQSGRPFGIIEEAKIHKIGSHQLGQISGLAFDQEKNLVVFHRGSRVWDQSTFDATNHLNDKAPIAEPVLLVTRFEGDTPILVKALGAGQFHLPHGVFVDIDGYMYTTDVGCHTVAKWKLNGDKLDLVWEFGEKFVPGSDHGHLCKPTAITRDGDRLYVSDGYCNARVVELTLDGKYKAQFGSPGQGAGQFALPHDIALSDRKTLLVADRQNGRVQELNTEGLLQTMTASSLFSNIYSTTAHEDTVFMLPGETSYNQFTKDEIEIKVYGSRLGTGLLEFAFGPKTEGFGRPHVLRVSPDGKHIFIGDISEQGATLWKFRIQHDSSTEPLSSGNAIYQQASAAAGAISRNAPISITFFLILGVIGAAYYYLKRGKPRGPRSLQSGFDRKGFKPLNQEDTQAFFDSDSDSD</sequence>
<feature type="repeat" description="NHL" evidence="21">
    <location>
        <begin position="473"/>
        <end position="516"/>
    </location>
</feature>
<dbReference type="InterPro" id="IPR011042">
    <property type="entry name" value="6-blade_b-propeller_TolB-like"/>
</dbReference>
<dbReference type="PRINTS" id="PR00790">
    <property type="entry name" value="PAMONOXGNASE"/>
</dbReference>
<evidence type="ECO:0000256" key="7">
    <source>
        <dbReference type="ARBA" id="ARBA00022723"/>
    </source>
</evidence>
<proteinExistence type="inferred from homology"/>
<keyword evidence="14 20" id="KW-1015">Disulfide bond</keyword>
<evidence type="ECO:0008006" key="28">
    <source>
        <dbReference type="Google" id="ProtNLM"/>
    </source>
</evidence>
<dbReference type="InterPro" id="IPR000323">
    <property type="entry name" value="Cu2_ascorb_mOase_N"/>
</dbReference>
<dbReference type="Gene3D" id="2.60.120.230">
    <property type="match status" value="1"/>
</dbReference>
<evidence type="ECO:0000256" key="20">
    <source>
        <dbReference type="PIRSR" id="PIRSR600720-3"/>
    </source>
</evidence>
<evidence type="ECO:0000313" key="26">
    <source>
        <dbReference type="EMBL" id="CAJ0567877.1"/>
    </source>
</evidence>
<dbReference type="InterPro" id="IPR014783">
    <property type="entry name" value="Cu2_ascorb_mOase_CS-2"/>
</dbReference>
<feature type="disulfide bond" evidence="20">
    <location>
        <begin position="155"/>
        <end position="266"/>
    </location>
</feature>
<evidence type="ECO:0000256" key="9">
    <source>
        <dbReference type="ARBA" id="ARBA00022737"/>
    </source>
</evidence>
<evidence type="ECO:0000259" key="25">
    <source>
        <dbReference type="Pfam" id="PF03712"/>
    </source>
</evidence>
<feature type="binding site" evidence="19">
    <location>
        <position position="243"/>
    </location>
    <ligand>
        <name>Cu(2+)</name>
        <dbReference type="ChEBI" id="CHEBI:29036"/>
        <label>1</label>
        <note>catalytic</note>
    </ligand>
</feature>
<comment type="cofactor">
    <cofactor evidence="2">
        <name>Zn(2+)</name>
        <dbReference type="ChEBI" id="CHEBI:29105"/>
    </cofactor>
</comment>
<keyword evidence="8" id="KW-0732">Signal</keyword>
<evidence type="ECO:0000256" key="4">
    <source>
        <dbReference type="ARBA" id="ARBA00006026"/>
    </source>
</evidence>
<dbReference type="EMBL" id="CATQJA010001592">
    <property type="protein sequence ID" value="CAJ0567877.1"/>
    <property type="molecule type" value="Genomic_DNA"/>
</dbReference>
<feature type="domain" description="Copper type II ascorbate-dependent monooxygenase C-terminal" evidence="25">
    <location>
        <begin position="137"/>
        <end position="253"/>
    </location>
</feature>
<comment type="catalytic activity">
    <reaction evidence="18">
        <text>a [peptide]-C-terminal glycine + 2 L-ascorbate + O2 = a [peptide]-C-terminal (2S)-2-hydroxyglycine + 2 monodehydro-L-ascorbate radical + H2O</text>
        <dbReference type="Rhea" id="RHEA:21452"/>
        <dbReference type="Rhea" id="RHEA-COMP:13486"/>
        <dbReference type="Rhea" id="RHEA-COMP:15321"/>
        <dbReference type="ChEBI" id="CHEBI:15377"/>
        <dbReference type="ChEBI" id="CHEBI:15379"/>
        <dbReference type="ChEBI" id="CHEBI:38290"/>
        <dbReference type="ChEBI" id="CHEBI:59513"/>
        <dbReference type="ChEBI" id="CHEBI:137000"/>
        <dbReference type="ChEBI" id="CHEBI:142768"/>
        <dbReference type="EC" id="1.14.17.3"/>
    </reaction>
</comment>
<feature type="binding site" evidence="19">
    <location>
        <position position="171"/>
    </location>
    <ligand>
        <name>Cu(2+)</name>
        <dbReference type="ChEBI" id="CHEBI:29036"/>
        <label>1</label>
        <note>catalytic</note>
    </ligand>
</feature>
<comment type="similarity">
    <text evidence="5">In the N-terminal section; belongs to the copper type II ascorbate-dependent monooxygenase family.</text>
</comment>
<evidence type="ECO:0000256" key="6">
    <source>
        <dbReference type="ARBA" id="ARBA00022525"/>
    </source>
</evidence>
<dbReference type="CDD" id="cd14958">
    <property type="entry name" value="NHL_PAL_like"/>
    <property type="match status" value="1"/>
</dbReference>
<feature type="region of interest" description="Disordered" evidence="22">
    <location>
        <begin position="672"/>
        <end position="704"/>
    </location>
</feature>
<dbReference type="GO" id="GO:0004504">
    <property type="term" value="F:peptidylglycine monooxygenase activity"/>
    <property type="evidence" value="ECO:0007669"/>
    <property type="project" value="UniProtKB-EC"/>
</dbReference>
<keyword evidence="15" id="KW-0325">Glycoprotein</keyword>
<dbReference type="GO" id="GO:0005576">
    <property type="term" value="C:extracellular region"/>
    <property type="evidence" value="ECO:0007669"/>
    <property type="project" value="UniProtKB-SubCell"/>
</dbReference>
<keyword evidence="16" id="KW-0456">Lyase</keyword>
<dbReference type="PANTHER" id="PTHR10680">
    <property type="entry name" value="PEPTIDYL-GLYCINE ALPHA-AMIDATING MONOOXYGENASE"/>
    <property type="match status" value="1"/>
</dbReference>
<comment type="cofactor">
    <cofactor evidence="19">
        <name>Cu(2+)</name>
        <dbReference type="ChEBI" id="CHEBI:29036"/>
    </cofactor>
    <text evidence="19">Binds 2 Cu(2+) ions per subunit.</text>
</comment>
<keyword evidence="9" id="KW-0677">Repeat</keyword>
<evidence type="ECO:0000256" key="14">
    <source>
        <dbReference type="ARBA" id="ARBA00023157"/>
    </source>
</evidence>
<dbReference type="PANTHER" id="PTHR10680:SF14">
    <property type="entry name" value="PEPTIDYL-GLYCINE ALPHA-AMIDATING MONOOXYGENASE"/>
    <property type="match status" value="1"/>
</dbReference>
<evidence type="ECO:0000256" key="12">
    <source>
        <dbReference type="ARBA" id="ARBA00023008"/>
    </source>
</evidence>
<evidence type="ECO:0000256" key="11">
    <source>
        <dbReference type="ARBA" id="ARBA00023002"/>
    </source>
</evidence>
<evidence type="ECO:0000256" key="21">
    <source>
        <dbReference type="PROSITE-ProRule" id="PRU00504"/>
    </source>
</evidence>
<feature type="disulfide bond" evidence="20">
    <location>
        <begin position="222"/>
        <end position="244"/>
    </location>
</feature>
<dbReference type="GO" id="GO:0016020">
    <property type="term" value="C:membrane"/>
    <property type="evidence" value="ECO:0007669"/>
    <property type="project" value="InterPro"/>
</dbReference>
<evidence type="ECO:0000256" key="23">
    <source>
        <dbReference type="SAM" id="Phobius"/>
    </source>
</evidence>
<keyword evidence="10" id="KW-0862">Zinc</keyword>
<feature type="transmembrane region" description="Helical" evidence="23">
    <location>
        <begin position="645"/>
        <end position="665"/>
    </location>
</feature>
<evidence type="ECO:0000259" key="24">
    <source>
        <dbReference type="Pfam" id="PF01082"/>
    </source>
</evidence>
<dbReference type="Gene3D" id="2.120.10.30">
    <property type="entry name" value="TolB, C-terminal domain"/>
    <property type="match status" value="1"/>
</dbReference>
<evidence type="ECO:0000256" key="17">
    <source>
        <dbReference type="ARBA" id="ARBA00023268"/>
    </source>
</evidence>
<evidence type="ECO:0000313" key="27">
    <source>
        <dbReference type="Proteomes" id="UP001177023"/>
    </source>
</evidence>
<comment type="catalytic activity">
    <reaction evidence="1">
        <text>a [peptide]-C-terminal (2S)-2-hydroxyglycine = a [peptide]-C-terminal amide + glyoxylate</text>
        <dbReference type="Rhea" id="RHEA:20924"/>
        <dbReference type="Rhea" id="RHEA-COMP:13485"/>
        <dbReference type="Rhea" id="RHEA-COMP:15321"/>
        <dbReference type="ChEBI" id="CHEBI:36655"/>
        <dbReference type="ChEBI" id="CHEBI:137001"/>
        <dbReference type="ChEBI" id="CHEBI:142768"/>
        <dbReference type="EC" id="4.3.2.5"/>
    </reaction>
</comment>
<keyword evidence="23" id="KW-1133">Transmembrane helix</keyword>
<keyword evidence="12 19" id="KW-0186">Copper</keyword>
<reference evidence="26" key="1">
    <citation type="submission" date="2023-06" db="EMBL/GenBank/DDBJ databases">
        <authorList>
            <person name="Delattre M."/>
        </authorList>
    </citation>
    <scope>NUCLEOTIDE SEQUENCE</scope>
    <source>
        <strain evidence="26">AF72</strain>
    </source>
</reference>
<dbReference type="InterPro" id="IPR001258">
    <property type="entry name" value="NHL_repeat"/>
</dbReference>
<evidence type="ECO:0000256" key="2">
    <source>
        <dbReference type="ARBA" id="ARBA00001947"/>
    </source>
</evidence>
<feature type="binding site" evidence="19">
    <location>
        <position position="37"/>
    </location>
    <ligand>
        <name>Cu(2+)</name>
        <dbReference type="ChEBI" id="CHEBI:29036"/>
        <label>1</label>
        <note>catalytic</note>
    </ligand>
</feature>
<keyword evidence="6" id="KW-0964">Secreted</keyword>
<feature type="non-terminal residue" evidence="26">
    <location>
        <position position="704"/>
    </location>
</feature>
<evidence type="ECO:0000256" key="18">
    <source>
        <dbReference type="ARBA" id="ARBA00048431"/>
    </source>
</evidence>
<keyword evidence="7 19" id="KW-0479">Metal-binding</keyword>
<name>A0AA36FWX1_9BILA</name>